<evidence type="ECO:0000313" key="4">
    <source>
        <dbReference type="RefSeq" id="XP_019087829.1"/>
    </source>
</evidence>
<evidence type="ECO:0000256" key="1">
    <source>
        <dbReference type="ARBA" id="ARBA00023002"/>
    </source>
</evidence>
<reference evidence="4" key="2">
    <citation type="submission" date="2025-08" db="UniProtKB">
        <authorList>
            <consortium name="RefSeq"/>
        </authorList>
    </citation>
    <scope>IDENTIFICATION</scope>
    <source>
        <tissue evidence="4">Leaf</tissue>
    </source>
</reference>
<reference evidence="3" key="1">
    <citation type="journal article" date="2014" name="Nat. Commun.">
        <title>The emerging biofuel crop Camelina sativa retains a highly undifferentiated hexaploid genome structure.</title>
        <authorList>
            <person name="Kagale S."/>
            <person name="Koh C."/>
            <person name="Nixon J."/>
            <person name="Bollina V."/>
            <person name="Clarke W.E."/>
            <person name="Tuteja R."/>
            <person name="Spillane C."/>
            <person name="Robinson S.J."/>
            <person name="Links M.G."/>
            <person name="Clarke C."/>
            <person name="Higgins E.E."/>
            <person name="Huebert T."/>
            <person name="Sharpe A.G."/>
            <person name="Parkin I.A."/>
        </authorList>
    </citation>
    <scope>NUCLEOTIDE SEQUENCE [LARGE SCALE GENOMIC DNA]</scope>
    <source>
        <strain evidence="3">cv. DH55</strain>
    </source>
</reference>
<name>A0ABM1QM41_CAMSA</name>
<proteinExistence type="predicted"/>
<dbReference type="RefSeq" id="XP_019087829.1">
    <property type="nucleotide sequence ID" value="XM_019232284.1"/>
</dbReference>
<dbReference type="GeneID" id="104723044"/>
<feature type="domain" description="D-isomer specific 2-hydroxyacid dehydrogenase NAD-binding" evidence="2">
    <location>
        <begin position="17"/>
        <end position="89"/>
    </location>
</feature>
<protein>
    <submittedName>
        <fullName evidence="4">Formate dehydrogenase 1, mitochondrial-like isoform X2</fullName>
    </submittedName>
</protein>
<dbReference type="Gene3D" id="3.40.50.720">
    <property type="entry name" value="NAD(P)-binding Rossmann-like Domain"/>
    <property type="match status" value="1"/>
</dbReference>
<dbReference type="Proteomes" id="UP000694864">
    <property type="component" value="Chromosome 11"/>
</dbReference>
<dbReference type="InterPro" id="IPR029753">
    <property type="entry name" value="D-isomer_DH_CS"/>
</dbReference>
<gene>
    <name evidence="4" type="primary">LOC104723044</name>
</gene>
<accession>A0ABM1QM41</accession>
<organism evidence="3 4">
    <name type="scientific">Camelina sativa</name>
    <name type="common">False flax</name>
    <name type="synonym">Myagrum sativum</name>
    <dbReference type="NCBI Taxonomy" id="90675"/>
    <lineage>
        <taxon>Eukaryota</taxon>
        <taxon>Viridiplantae</taxon>
        <taxon>Streptophyta</taxon>
        <taxon>Embryophyta</taxon>
        <taxon>Tracheophyta</taxon>
        <taxon>Spermatophyta</taxon>
        <taxon>Magnoliopsida</taxon>
        <taxon>eudicotyledons</taxon>
        <taxon>Gunneridae</taxon>
        <taxon>Pentapetalae</taxon>
        <taxon>rosids</taxon>
        <taxon>malvids</taxon>
        <taxon>Brassicales</taxon>
        <taxon>Brassicaceae</taxon>
        <taxon>Camelineae</taxon>
        <taxon>Camelina</taxon>
    </lineage>
</organism>
<sequence>MVLLMPLFTYKWGQESMAEVTGSFCYNLLYHDRLQMAPELEKEIGAKYVKDINEMLPQCNVVVVNMPLTEKTRGLFNKELIVNNARGAISCSASLCCFGSHTVWFELHWRAKLSRSFSHNWIYRPSLILFSSFMLPYKPKFQHVESRRTCATNKQAKIYVDP</sequence>
<dbReference type="SUPFAM" id="SSF51735">
    <property type="entry name" value="NAD(P)-binding Rossmann-fold domains"/>
    <property type="match status" value="1"/>
</dbReference>
<keyword evidence="1" id="KW-0560">Oxidoreductase</keyword>
<dbReference type="InterPro" id="IPR036291">
    <property type="entry name" value="NAD(P)-bd_dom_sf"/>
</dbReference>
<dbReference type="PROSITE" id="PS00670">
    <property type="entry name" value="D_2_HYDROXYACID_DH_2"/>
    <property type="match status" value="1"/>
</dbReference>
<dbReference type="InterPro" id="IPR006140">
    <property type="entry name" value="D-isomer_DH_NAD-bd"/>
</dbReference>
<evidence type="ECO:0000313" key="3">
    <source>
        <dbReference type="Proteomes" id="UP000694864"/>
    </source>
</evidence>
<dbReference type="Pfam" id="PF02826">
    <property type="entry name" value="2-Hacid_dh_C"/>
    <property type="match status" value="1"/>
</dbReference>
<keyword evidence="3" id="KW-1185">Reference proteome</keyword>
<evidence type="ECO:0000259" key="2">
    <source>
        <dbReference type="Pfam" id="PF02826"/>
    </source>
</evidence>